<dbReference type="InterPro" id="IPR017979">
    <property type="entry name" value="GPCR_3_CS"/>
</dbReference>
<feature type="transmembrane region" description="Helical" evidence="14">
    <location>
        <begin position="640"/>
        <end position="660"/>
    </location>
</feature>
<dbReference type="Pfam" id="PF07562">
    <property type="entry name" value="NCD3G"/>
    <property type="match status" value="1"/>
</dbReference>
<evidence type="ECO:0000256" key="9">
    <source>
        <dbReference type="ARBA" id="ARBA00023157"/>
    </source>
</evidence>
<dbReference type="Proteomes" id="UP000472262">
    <property type="component" value="Unassembled WGS sequence"/>
</dbReference>
<dbReference type="GO" id="GO:0005886">
    <property type="term" value="C:plasma membrane"/>
    <property type="evidence" value="ECO:0007669"/>
    <property type="project" value="UniProtKB-SubCell"/>
</dbReference>
<evidence type="ECO:0000256" key="7">
    <source>
        <dbReference type="ARBA" id="ARBA00023040"/>
    </source>
</evidence>
<dbReference type="FunFam" id="2.10.50.30:FF:000001">
    <property type="entry name" value="metabotropic glutamate receptor 1"/>
    <property type="match status" value="1"/>
</dbReference>
<feature type="transmembrane region" description="Helical" evidence="14">
    <location>
        <begin position="602"/>
        <end position="628"/>
    </location>
</feature>
<gene>
    <name evidence="16" type="primary">LOC107564587</name>
</gene>
<dbReference type="FunFam" id="3.40.50.2300:FF:000196">
    <property type="entry name" value="Glutamate metabotropic receptor 7"/>
    <property type="match status" value="1"/>
</dbReference>
<evidence type="ECO:0000256" key="2">
    <source>
        <dbReference type="ARBA" id="ARBA00007242"/>
    </source>
</evidence>
<proteinExistence type="inferred from homology"/>
<evidence type="ECO:0000256" key="11">
    <source>
        <dbReference type="ARBA" id="ARBA00023180"/>
    </source>
</evidence>
<dbReference type="PRINTS" id="PR01054">
    <property type="entry name" value="MTABOTROPC4R"/>
</dbReference>
<evidence type="ECO:0000256" key="1">
    <source>
        <dbReference type="ARBA" id="ARBA00004651"/>
    </source>
</evidence>
<reference evidence="16" key="1">
    <citation type="submission" date="2025-08" db="UniProtKB">
        <authorList>
            <consortium name="Ensembl"/>
        </authorList>
    </citation>
    <scope>IDENTIFICATION</scope>
</reference>
<dbReference type="OrthoDB" id="425344at2759"/>
<comment type="subcellular location">
    <subcellularLocation>
        <location evidence="1">Cell membrane</location>
        <topology evidence="1">Multi-pass membrane protein</topology>
    </subcellularLocation>
</comment>
<keyword evidence="6 14" id="KW-1133">Transmembrane helix</keyword>
<dbReference type="OMA" id="VNDKQNG"/>
<feature type="transmembrane region" description="Helical" evidence="14">
    <location>
        <begin position="766"/>
        <end position="787"/>
    </location>
</feature>
<dbReference type="RefSeq" id="XP_016105226.1">
    <property type="nucleotide sequence ID" value="XM_016249740.1"/>
</dbReference>
<dbReference type="InterPro" id="IPR001786">
    <property type="entry name" value="GPCR_3_mGluR4"/>
</dbReference>
<evidence type="ECO:0000256" key="8">
    <source>
        <dbReference type="ARBA" id="ARBA00023136"/>
    </source>
</evidence>
<dbReference type="SUPFAM" id="SSF53822">
    <property type="entry name" value="Periplasmic binding protein-like I"/>
    <property type="match status" value="1"/>
</dbReference>
<evidence type="ECO:0000256" key="12">
    <source>
        <dbReference type="ARBA" id="ARBA00023224"/>
    </source>
</evidence>
<dbReference type="InterPro" id="IPR011500">
    <property type="entry name" value="GPCR_3_9-Cys_dom"/>
</dbReference>
<feature type="transmembrane region" description="Helical" evidence="14">
    <location>
        <begin position="714"/>
        <end position="735"/>
    </location>
</feature>
<dbReference type="Pfam" id="PF01094">
    <property type="entry name" value="ANF_receptor"/>
    <property type="match status" value="1"/>
</dbReference>
<dbReference type="InterPro" id="IPR000337">
    <property type="entry name" value="GPCR_3"/>
</dbReference>
<dbReference type="InParanoid" id="A0A672T040"/>
<feature type="transmembrane region" description="Helical" evidence="14">
    <location>
        <begin position="672"/>
        <end position="693"/>
    </location>
</feature>
<keyword evidence="9" id="KW-1015">Disulfide bond</keyword>
<dbReference type="PRINTS" id="PR00248">
    <property type="entry name" value="GPCRMGR"/>
</dbReference>
<comment type="similarity">
    <text evidence="2">Belongs to the G-protein coupled receptor 3 family.</text>
</comment>
<keyword evidence="3" id="KW-1003">Cell membrane</keyword>
<dbReference type="InterPro" id="IPR050726">
    <property type="entry name" value="mGluR"/>
</dbReference>
<evidence type="ECO:0000256" key="4">
    <source>
        <dbReference type="ARBA" id="ARBA00022692"/>
    </source>
</evidence>
<evidence type="ECO:0000256" key="6">
    <source>
        <dbReference type="ARBA" id="ARBA00022989"/>
    </source>
</evidence>
<keyword evidence="11" id="KW-0325">Glycoprotein</keyword>
<evidence type="ECO:0000313" key="16">
    <source>
        <dbReference type="Ensembl" id="ENSSGRP00000107982.1"/>
    </source>
</evidence>
<dbReference type="InterPro" id="IPR028082">
    <property type="entry name" value="Peripla_BP_I"/>
</dbReference>
<sequence length="908" mass="100845">MAATMTSQHHASSLCHHRRISGAPRQHVGSLVHVMWVVMMGFTPETGASSETQPHSIKIEGDITLGGLFPVHSRGPAGVPCGEIKKEKGIHRMEAMMYALDQINSDPDLLPNITLGARILDTCSRDTYALEQSLTFVQALIQKDNSDVRCSNGEPPIIPKPERVVGVIGASASSVSIMVANVLRLFAIPQISYASTAPELSDNNRYDFFSRVVPPDSFQAQAMVDIVKAMGWNYVSTLASEGNYGESGVDAFVQISREAGGLCIAQSIKIPREPRPGEFEKIIKRLMETSNARGVIIFANEDDIKRVLEAAKKANLTGHFLFVGSDSWGAKNSPILNLEDVAEGAVTILPKRASIDGFDQYFTTRSLENNRRNIWFAEFWEDDFKCKLTRPGIRGNSGLRKCTGEERISRDSAYEQEGKVQFVIDAVYAMAHALHSMHNDLCLGSMGVCDKMDPVDGRMLLSYIRAINFNGSAGTGVMFNENGDAPGRYDIFQYQLSNTTNPGYKVIGQWTNHLRLNAEDMQWSGGDKLVPDSVCSFPCESGERKRMVKGVPCCWHCELCDGYQYLLDEFNCDMCPFDMRPTPNRTGCRPTPIIKLEWSSPWAIIPVFLAVMGILATSGVIITFIRFNDTPIVRASGRELSYVLLTGIFLIYLITFLMIAEPSTVVCAFRRLFLGLGMCISYSAMLTKTNRIYRIFEQGKKSVTPPKFISPTSQLIITFIFISVQLLGVFIWFGVIPPHTTVDFDELRPPNPEYARGILKCDMSDLSLIGCLSYSMVLMVTCTVYAIKSRGVPETFNEAKPIGFTMYTTCIIWLAFVPIFFGTSQSTEKMFIQTTTLTVSMSLSATVSLGMLYIPKVYVIIFHPEQNVQKRKRSFKAVVQAATVSTHLSQKSSDKQNGETKVEPDRSQ</sequence>
<evidence type="ECO:0000256" key="14">
    <source>
        <dbReference type="SAM" id="Phobius"/>
    </source>
</evidence>
<feature type="region of interest" description="Disordered" evidence="13">
    <location>
        <begin position="885"/>
        <end position="908"/>
    </location>
</feature>
<keyword evidence="4 14" id="KW-0812">Transmembrane</keyword>
<dbReference type="GO" id="GO:0004930">
    <property type="term" value="F:G protein-coupled receptor activity"/>
    <property type="evidence" value="ECO:0007669"/>
    <property type="project" value="UniProtKB-KW"/>
</dbReference>
<dbReference type="Gene3D" id="2.10.50.30">
    <property type="entry name" value="GPCR, family 3, nine cysteines domain"/>
    <property type="match status" value="1"/>
</dbReference>
<accession>A0A672T040</accession>
<dbReference type="InterPro" id="IPR038550">
    <property type="entry name" value="GPCR_3_9-Cys_sf"/>
</dbReference>
<reference evidence="16" key="2">
    <citation type="submission" date="2025-09" db="UniProtKB">
        <authorList>
            <consortium name="Ensembl"/>
        </authorList>
    </citation>
    <scope>IDENTIFICATION</scope>
</reference>
<keyword evidence="7" id="KW-0297">G-protein coupled receptor</keyword>
<dbReference type="Ensembl" id="ENSSGRT00000114724.1">
    <property type="protein sequence ID" value="ENSSGRP00000107982.1"/>
    <property type="gene ID" value="ENSSGRG00000053215.1"/>
</dbReference>
<keyword evidence="10" id="KW-0675">Receptor</keyword>
<evidence type="ECO:0000256" key="10">
    <source>
        <dbReference type="ARBA" id="ARBA00023170"/>
    </source>
</evidence>
<dbReference type="CDD" id="cd06376">
    <property type="entry name" value="PBP1_mGluR_groupIII"/>
    <property type="match status" value="1"/>
</dbReference>
<dbReference type="PANTHER" id="PTHR24060">
    <property type="entry name" value="METABOTROPIC GLUTAMATE RECEPTOR"/>
    <property type="match status" value="1"/>
</dbReference>
<dbReference type="FunFam" id="3.40.50.2300:FF:000009">
    <property type="entry name" value="Glutamate receptor, metabotropic 4"/>
    <property type="match status" value="1"/>
</dbReference>
<dbReference type="PROSITE" id="PS50259">
    <property type="entry name" value="G_PROTEIN_RECEP_F3_4"/>
    <property type="match status" value="1"/>
</dbReference>
<name>A0A672T040_SINGR</name>
<keyword evidence="17" id="KW-1185">Reference proteome</keyword>
<feature type="transmembrane region" description="Helical" evidence="14">
    <location>
        <begin position="799"/>
        <end position="821"/>
    </location>
</feature>
<dbReference type="KEGG" id="sgh:107564587"/>
<feature type="transmembrane region" description="Helical" evidence="14">
    <location>
        <begin position="841"/>
        <end position="863"/>
    </location>
</feature>
<dbReference type="InterPro" id="IPR000162">
    <property type="entry name" value="GPCR_3_mtglu_rcpt"/>
</dbReference>
<protein>
    <submittedName>
        <fullName evidence="16">Catechol O-methyltransferase-like</fullName>
    </submittedName>
</protein>
<dbReference type="GeneID" id="107564587"/>
<dbReference type="PROSITE" id="PS00981">
    <property type="entry name" value="G_PROTEIN_RECEP_F3_3"/>
    <property type="match status" value="1"/>
</dbReference>
<evidence type="ECO:0000259" key="15">
    <source>
        <dbReference type="PROSITE" id="PS50259"/>
    </source>
</evidence>
<dbReference type="PROSITE" id="PS00980">
    <property type="entry name" value="G_PROTEIN_RECEP_F3_2"/>
    <property type="match status" value="1"/>
</dbReference>
<evidence type="ECO:0000256" key="3">
    <source>
        <dbReference type="ARBA" id="ARBA00022475"/>
    </source>
</evidence>
<dbReference type="PROSITE" id="PS00979">
    <property type="entry name" value="G_PROTEIN_RECEP_F3_1"/>
    <property type="match status" value="1"/>
</dbReference>
<dbReference type="InterPro" id="IPR001828">
    <property type="entry name" value="ANF_lig-bd_rcpt"/>
</dbReference>
<keyword evidence="8 14" id="KW-0472">Membrane</keyword>
<keyword evidence="5" id="KW-0732">Signal</keyword>
<keyword evidence="12" id="KW-0807">Transducer</keyword>
<dbReference type="Gene3D" id="3.40.50.2300">
    <property type="match status" value="2"/>
</dbReference>
<feature type="domain" description="G-protein coupled receptors family 3 profile" evidence="15">
    <location>
        <begin position="602"/>
        <end position="876"/>
    </location>
</feature>
<dbReference type="Pfam" id="PF00003">
    <property type="entry name" value="7tm_3"/>
    <property type="match status" value="1"/>
</dbReference>
<evidence type="ECO:0000256" key="13">
    <source>
        <dbReference type="SAM" id="MobiDB-lite"/>
    </source>
</evidence>
<dbReference type="AlphaFoldDB" id="A0A672T040"/>
<evidence type="ECO:0000313" key="17">
    <source>
        <dbReference type="Proteomes" id="UP000472262"/>
    </source>
</evidence>
<dbReference type="CDD" id="cd15286">
    <property type="entry name" value="7tmC_mGluR_group3"/>
    <property type="match status" value="1"/>
</dbReference>
<dbReference type="PRINTS" id="PR00593">
    <property type="entry name" value="MTABOTROPICR"/>
</dbReference>
<dbReference type="InterPro" id="IPR017978">
    <property type="entry name" value="GPCR_3_C"/>
</dbReference>
<feature type="compositionally biased region" description="Basic and acidic residues" evidence="13">
    <location>
        <begin position="892"/>
        <end position="908"/>
    </location>
</feature>
<evidence type="ECO:0000256" key="5">
    <source>
        <dbReference type="ARBA" id="ARBA00022729"/>
    </source>
</evidence>
<organism evidence="16 17">
    <name type="scientific">Sinocyclocheilus grahami</name>
    <name type="common">Dianchi golden-line fish</name>
    <name type="synonym">Barbus grahami</name>
    <dbReference type="NCBI Taxonomy" id="75366"/>
    <lineage>
        <taxon>Eukaryota</taxon>
        <taxon>Metazoa</taxon>
        <taxon>Chordata</taxon>
        <taxon>Craniata</taxon>
        <taxon>Vertebrata</taxon>
        <taxon>Euteleostomi</taxon>
        <taxon>Actinopterygii</taxon>
        <taxon>Neopterygii</taxon>
        <taxon>Teleostei</taxon>
        <taxon>Ostariophysi</taxon>
        <taxon>Cypriniformes</taxon>
        <taxon>Cyprinidae</taxon>
        <taxon>Cyprininae</taxon>
        <taxon>Sinocyclocheilus</taxon>
    </lineage>
</organism>